<sequence length="431" mass="44235">MPPAATAPEPERGLRRGPVPAAPGTPGAVWAILVAMADGTSTRIAALLAELRLEETAWVAAVTGSDPAAVIRACGGAPEAARPRALDERLLSEPTGLGGLAGSPELTELPGSSGAGRPHLAVARAGPAVTVLGYGDHRGPHEEVLRRLAAPGARAAGVHWGRGAPSRLSLAEDGALLSAFDLRAPAHRYGSRPAAWDAHLDGLDLDGPRWRAAGVTAVLRATGARLDAAWARGPHLVVPVAPVAPVAPCTDVFTDVSPDAAPGTPAASVEGVSPAPLPREPRDSPLLAEEPFAGFLARLGPECLPAMERYGVELAARHNGLASDPVCTLALAVLDGCGPPEARQELRIELARRAAPRSSGDAADRGPVAHEPAVWQTLGDLLAREEGAVVAGPPPMCLLDRAMSGGGHTPEAERYALLRALYEAAQRTPDA</sequence>
<dbReference type="AlphaFoldDB" id="A0A4Y3R777"/>
<reference evidence="2 3" key="1">
    <citation type="submission" date="2019-06" db="EMBL/GenBank/DDBJ databases">
        <title>Whole genome shotgun sequence of Streptomyces cacaoi subsp. cacaoi NBRC 12748.</title>
        <authorList>
            <person name="Hosoyama A."/>
            <person name="Uohara A."/>
            <person name="Ohji S."/>
            <person name="Ichikawa N."/>
        </authorList>
    </citation>
    <scope>NUCLEOTIDE SEQUENCE [LARGE SCALE GENOMIC DNA]</scope>
    <source>
        <strain evidence="2 3">NBRC 12748</strain>
    </source>
</reference>
<accession>A0A4Y3R777</accession>
<proteinExistence type="predicted"/>
<protein>
    <submittedName>
        <fullName evidence="2">Uncharacterized protein</fullName>
    </submittedName>
</protein>
<gene>
    <name evidence="2" type="ORF">SCA03_59550</name>
</gene>
<dbReference type="Proteomes" id="UP000319210">
    <property type="component" value="Unassembled WGS sequence"/>
</dbReference>
<dbReference type="EMBL" id="BJMM01000050">
    <property type="protein sequence ID" value="GEB53404.1"/>
    <property type="molecule type" value="Genomic_DNA"/>
</dbReference>
<evidence type="ECO:0000313" key="3">
    <source>
        <dbReference type="Proteomes" id="UP000319210"/>
    </source>
</evidence>
<keyword evidence="3" id="KW-1185">Reference proteome</keyword>
<comment type="caution">
    <text evidence="2">The sequence shown here is derived from an EMBL/GenBank/DDBJ whole genome shotgun (WGS) entry which is preliminary data.</text>
</comment>
<feature type="region of interest" description="Disordered" evidence="1">
    <location>
        <begin position="1"/>
        <end position="21"/>
    </location>
</feature>
<organism evidence="2 3">
    <name type="scientific">Streptomyces cacaoi</name>
    <dbReference type="NCBI Taxonomy" id="1898"/>
    <lineage>
        <taxon>Bacteria</taxon>
        <taxon>Bacillati</taxon>
        <taxon>Actinomycetota</taxon>
        <taxon>Actinomycetes</taxon>
        <taxon>Kitasatosporales</taxon>
        <taxon>Streptomycetaceae</taxon>
        <taxon>Streptomyces</taxon>
    </lineage>
</organism>
<evidence type="ECO:0000256" key="1">
    <source>
        <dbReference type="SAM" id="MobiDB-lite"/>
    </source>
</evidence>
<evidence type="ECO:0000313" key="2">
    <source>
        <dbReference type="EMBL" id="GEB53404.1"/>
    </source>
</evidence>
<name>A0A4Y3R777_STRCI</name>
<feature type="region of interest" description="Disordered" evidence="1">
    <location>
        <begin position="257"/>
        <end position="284"/>
    </location>
</feature>